<dbReference type="EMBL" id="PISP01000001">
    <property type="protein sequence ID" value="PKD44085.1"/>
    <property type="molecule type" value="Genomic_DNA"/>
</dbReference>
<protein>
    <submittedName>
        <fullName evidence="1">Uncharacterized protein</fullName>
    </submittedName>
</protein>
<proteinExistence type="predicted"/>
<organism evidence="1 2">
    <name type="scientific">Rhodohalobacter barkolensis</name>
    <dbReference type="NCBI Taxonomy" id="2053187"/>
    <lineage>
        <taxon>Bacteria</taxon>
        <taxon>Pseudomonadati</taxon>
        <taxon>Balneolota</taxon>
        <taxon>Balneolia</taxon>
        <taxon>Balneolales</taxon>
        <taxon>Balneolaceae</taxon>
        <taxon>Rhodohalobacter</taxon>
    </lineage>
</organism>
<name>A0A2N0VIQ4_9BACT</name>
<accession>A0A2N0VIQ4</accession>
<dbReference type="OrthoDB" id="1491126at2"/>
<evidence type="ECO:0000313" key="2">
    <source>
        <dbReference type="Proteomes" id="UP000233398"/>
    </source>
</evidence>
<dbReference type="RefSeq" id="WP_101071356.1">
    <property type="nucleotide sequence ID" value="NZ_PISP01000001.1"/>
</dbReference>
<gene>
    <name evidence="1" type="ORF">CWD77_01025</name>
</gene>
<evidence type="ECO:0000313" key="1">
    <source>
        <dbReference type="EMBL" id="PKD44085.1"/>
    </source>
</evidence>
<comment type="caution">
    <text evidence="1">The sequence shown here is derived from an EMBL/GenBank/DDBJ whole genome shotgun (WGS) entry which is preliminary data.</text>
</comment>
<dbReference type="AlphaFoldDB" id="A0A2N0VIQ4"/>
<sequence>MKSSRRRELEKRREKKQKLQKISDYCKQHVIPWLEIYRELKRNKASFKLEYLASSLDQPLDFLEETLITLLNNEEADLISGIISTSELPVHHSMEKYFPSRQQLRYVPGNTSVTFGSDSIKMVQKAVKELRISKEELCFVCYPIFTPVIFMSVGEMVKQCSVLFEPQESVAILSKDYTWIIFKSLEDEWIWIRRNSMK</sequence>
<keyword evidence="2" id="KW-1185">Reference proteome</keyword>
<reference evidence="1 2" key="1">
    <citation type="submission" date="2017-11" db="EMBL/GenBank/DDBJ databases">
        <title>Rhodohalobacter 15182 sp. nov., isolated from a salt lake.</title>
        <authorList>
            <person name="Han S."/>
        </authorList>
    </citation>
    <scope>NUCLEOTIDE SEQUENCE [LARGE SCALE GENOMIC DNA]</scope>
    <source>
        <strain evidence="1 2">15182</strain>
    </source>
</reference>
<dbReference type="Proteomes" id="UP000233398">
    <property type="component" value="Unassembled WGS sequence"/>
</dbReference>